<evidence type="ECO:0000313" key="14">
    <source>
        <dbReference type="Proteomes" id="UP000297475"/>
    </source>
</evidence>
<feature type="transmembrane region" description="Helical" evidence="11">
    <location>
        <begin position="291"/>
        <end position="314"/>
    </location>
</feature>
<keyword evidence="6 11" id="KW-0472">Membrane</keyword>
<dbReference type="Pfam" id="PF00015">
    <property type="entry name" value="MCPsignal"/>
    <property type="match status" value="1"/>
</dbReference>
<evidence type="ECO:0000256" key="8">
    <source>
        <dbReference type="ARBA" id="ARBA00029447"/>
    </source>
</evidence>
<evidence type="ECO:0000256" key="11">
    <source>
        <dbReference type="SAM" id="Phobius"/>
    </source>
</evidence>
<feature type="region of interest" description="Disordered" evidence="10">
    <location>
        <begin position="421"/>
        <end position="444"/>
    </location>
</feature>
<dbReference type="SUPFAM" id="SSF58104">
    <property type="entry name" value="Methyl-accepting chemotaxis protein (MCP) signaling domain"/>
    <property type="match status" value="1"/>
</dbReference>
<dbReference type="OrthoDB" id="2489132at2"/>
<dbReference type="Proteomes" id="UP000297475">
    <property type="component" value="Unassembled WGS sequence"/>
</dbReference>
<dbReference type="InterPro" id="IPR033479">
    <property type="entry name" value="dCache_1"/>
</dbReference>
<feature type="domain" description="Methyl-accepting transducer" evidence="12">
    <location>
        <begin position="375"/>
        <end position="611"/>
    </location>
</feature>
<evidence type="ECO:0000256" key="6">
    <source>
        <dbReference type="ARBA" id="ARBA00023136"/>
    </source>
</evidence>
<evidence type="ECO:0000256" key="2">
    <source>
        <dbReference type="ARBA" id="ARBA00022475"/>
    </source>
</evidence>
<feature type="compositionally biased region" description="Polar residues" evidence="10">
    <location>
        <begin position="423"/>
        <end position="444"/>
    </location>
</feature>
<dbReference type="Pfam" id="PF02743">
    <property type="entry name" value="dCache_1"/>
    <property type="match status" value="1"/>
</dbReference>
<sequence length="648" mass="69176">MTNSALNSTWKKLSFGVRLTTLLVALIVGAILILTSILFSQYRQAQVEQSLTSVEATAQNNAQSFTEWLQARQDEMRFLASLEASIDADLDRVNELMLRITEQDLFYDTIFLVGADGIGMAGVDLNEGSPRIMPESEANAFDVHDRAWFQQAVSGTPAFSQPVVSRATGNTVSTVAIPVYDNEIVSVMRGAVMIDTLVERLEALDRGAGTEIYLLDGNGVPVTPAASFGSTDSPLETEAAQAAQAGTDQAGTYTNAAGTRVVGASAYIDMLDWSLVVETEQSVALAAVGQMLAFLTILAALVIAASIGACLLMVRSILKTLGGDPEYAAAIVHQVADGDLTAQIRLRKGDQDSLLASLHSMQQRLHGMMTDIGDYSAQVASASTELAQISTRTNEGVEQQTQEINSSATAMNEMTATLEDVAASTQSSADASRTASESAATGRQVVQASIEAINQLAREIENTTQVINTVKEDSDRIGKVVEVIEGIAEQTNLLALNAAIEAARAGESGRGFAVVADEVRGLAGRSKESTTEIQTMIEQLQKGTERAVTAMETSRERSEESVTRSEEVGTQLERIVEAVNLIDETAQQIASATEEQTAVSRDINKSIHSISEVAAQTTENVSQSVEAGDNLSQLAEQLRNLVARFRLN</sequence>
<evidence type="ECO:0000256" key="1">
    <source>
        <dbReference type="ARBA" id="ARBA00004651"/>
    </source>
</evidence>
<keyword evidence="3" id="KW-0145">Chemotaxis</keyword>
<keyword evidence="2" id="KW-1003">Cell membrane</keyword>
<evidence type="ECO:0000313" key="13">
    <source>
        <dbReference type="EMBL" id="TGG91554.1"/>
    </source>
</evidence>
<comment type="similarity">
    <text evidence="8">Belongs to the methyl-accepting chemotaxis (MCP) protein family.</text>
</comment>
<evidence type="ECO:0000256" key="4">
    <source>
        <dbReference type="ARBA" id="ARBA00022692"/>
    </source>
</evidence>
<dbReference type="InterPro" id="IPR029151">
    <property type="entry name" value="Sensor-like_sf"/>
</dbReference>
<dbReference type="PANTHER" id="PTHR32089">
    <property type="entry name" value="METHYL-ACCEPTING CHEMOTAXIS PROTEIN MCPB"/>
    <property type="match status" value="1"/>
</dbReference>
<name>A0A4Z0W656_9GAMM</name>
<evidence type="ECO:0000256" key="9">
    <source>
        <dbReference type="PROSITE-ProRule" id="PRU00284"/>
    </source>
</evidence>
<organism evidence="13 14">
    <name type="scientific">Natronospirillum operosum</name>
    <dbReference type="NCBI Taxonomy" id="2759953"/>
    <lineage>
        <taxon>Bacteria</taxon>
        <taxon>Pseudomonadati</taxon>
        <taxon>Pseudomonadota</taxon>
        <taxon>Gammaproteobacteria</taxon>
        <taxon>Oceanospirillales</taxon>
        <taxon>Natronospirillaceae</taxon>
        <taxon>Natronospirillum</taxon>
    </lineage>
</organism>
<accession>A0A4Z0W656</accession>
<keyword evidence="14" id="KW-1185">Reference proteome</keyword>
<dbReference type="GO" id="GO:0005886">
    <property type="term" value="C:plasma membrane"/>
    <property type="evidence" value="ECO:0007669"/>
    <property type="project" value="UniProtKB-SubCell"/>
</dbReference>
<comment type="caution">
    <text evidence="13">The sequence shown here is derived from an EMBL/GenBank/DDBJ whole genome shotgun (WGS) entry which is preliminary data.</text>
</comment>
<evidence type="ECO:0000256" key="5">
    <source>
        <dbReference type="ARBA" id="ARBA00022989"/>
    </source>
</evidence>
<proteinExistence type="inferred from homology"/>
<evidence type="ECO:0000256" key="10">
    <source>
        <dbReference type="SAM" id="MobiDB-lite"/>
    </source>
</evidence>
<dbReference type="InterPro" id="IPR004089">
    <property type="entry name" value="MCPsignal_dom"/>
</dbReference>
<feature type="transmembrane region" description="Helical" evidence="11">
    <location>
        <begin position="21"/>
        <end position="42"/>
    </location>
</feature>
<dbReference type="FunFam" id="1.10.287.950:FF:000001">
    <property type="entry name" value="Methyl-accepting chemotaxis sensory transducer"/>
    <property type="match status" value="1"/>
</dbReference>
<protein>
    <submittedName>
        <fullName evidence="13">Methyl-accepting chemotaxis protein</fullName>
    </submittedName>
</protein>
<dbReference type="GO" id="GO:0007165">
    <property type="term" value="P:signal transduction"/>
    <property type="evidence" value="ECO:0007669"/>
    <property type="project" value="UniProtKB-KW"/>
</dbReference>
<evidence type="ECO:0000259" key="12">
    <source>
        <dbReference type="PROSITE" id="PS50111"/>
    </source>
</evidence>
<dbReference type="Gene3D" id="1.10.287.950">
    <property type="entry name" value="Methyl-accepting chemotaxis protein"/>
    <property type="match status" value="1"/>
</dbReference>
<dbReference type="SMART" id="SM00283">
    <property type="entry name" value="MA"/>
    <property type="match status" value="1"/>
</dbReference>
<dbReference type="EMBL" id="SRMF01000008">
    <property type="protein sequence ID" value="TGG91554.1"/>
    <property type="molecule type" value="Genomic_DNA"/>
</dbReference>
<dbReference type="PROSITE" id="PS50111">
    <property type="entry name" value="CHEMOTAXIS_TRANSDUC_2"/>
    <property type="match status" value="1"/>
</dbReference>
<evidence type="ECO:0000256" key="7">
    <source>
        <dbReference type="ARBA" id="ARBA00023224"/>
    </source>
</evidence>
<dbReference type="PANTHER" id="PTHR32089:SF120">
    <property type="entry name" value="METHYL-ACCEPTING CHEMOTAXIS PROTEIN TLPQ"/>
    <property type="match status" value="1"/>
</dbReference>
<dbReference type="RefSeq" id="WP_135484338.1">
    <property type="nucleotide sequence ID" value="NZ_SRMF01000008.1"/>
</dbReference>
<reference evidence="13 14" key="1">
    <citation type="submission" date="2019-04" db="EMBL/GenBank/DDBJ databases">
        <title>Natronospirillum operosus gen. nov., sp. nov., a haloalkaliphilic satellite isolated from decaying biomass of laboratory culture of cyanobacterium Geitlerinema sp. and proposal of Natronospirillaceae fam. nov. and Saccharospirillaceae fam. nov.</title>
        <authorList>
            <person name="Kevbrin V."/>
            <person name="Boltyanskaya Y."/>
            <person name="Koziaeva V."/>
            <person name="Grouzdev D.S."/>
            <person name="Park M."/>
            <person name="Cho J."/>
        </authorList>
    </citation>
    <scope>NUCLEOTIDE SEQUENCE [LARGE SCALE GENOMIC DNA]</scope>
    <source>
        <strain evidence="13 14">G-116</strain>
    </source>
</reference>
<gene>
    <name evidence="13" type="ORF">E4656_16120</name>
</gene>
<keyword evidence="5 11" id="KW-1133">Transmembrane helix</keyword>
<dbReference type="AlphaFoldDB" id="A0A4Z0W656"/>
<comment type="subcellular location">
    <subcellularLocation>
        <location evidence="1">Cell membrane</location>
        <topology evidence="1">Multi-pass membrane protein</topology>
    </subcellularLocation>
</comment>
<dbReference type="CDD" id="cd11386">
    <property type="entry name" value="MCP_signal"/>
    <property type="match status" value="1"/>
</dbReference>
<dbReference type="GO" id="GO:0006935">
    <property type="term" value="P:chemotaxis"/>
    <property type="evidence" value="ECO:0007669"/>
    <property type="project" value="UniProtKB-KW"/>
</dbReference>
<evidence type="ECO:0000256" key="3">
    <source>
        <dbReference type="ARBA" id="ARBA00022500"/>
    </source>
</evidence>
<dbReference type="CDD" id="cd18774">
    <property type="entry name" value="PDC2_HK_sensor"/>
    <property type="match status" value="1"/>
</dbReference>
<dbReference type="Gene3D" id="3.30.450.20">
    <property type="entry name" value="PAS domain"/>
    <property type="match status" value="1"/>
</dbReference>
<dbReference type="SUPFAM" id="SSF103190">
    <property type="entry name" value="Sensory domain-like"/>
    <property type="match status" value="1"/>
</dbReference>
<dbReference type="CDD" id="cd12914">
    <property type="entry name" value="PDC1_DGC_like"/>
    <property type="match status" value="1"/>
</dbReference>
<keyword evidence="7 9" id="KW-0807">Transducer</keyword>
<keyword evidence="4 11" id="KW-0812">Transmembrane</keyword>